<dbReference type="Ensembl" id="ENSMGAT00000022429.1">
    <property type="protein sequence ID" value="ENSMGAP00000027742.1"/>
    <property type="gene ID" value="ENSMGAG00000019791.1"/>
</dbReference>
<organism evidence="1 2">
    <name type="scientific">Meleagris gallopavo</name>
    <name type="common">Wild turkey</name>
    <dbReference type="NCBI Taxonomy" id="9103"/>
    <lineage>
        <taxon>Eukaryota</taxon>
        <taxon>Metazoa</taxon>
        <taxon>Chordata</taxon>
        <taxon>Craniata</taxon>
        <taxon>Vertebrata</taxon>
        <taxon>Euteleostomi</taxon>
        <taxon>Archelosauria</taxon>
        <taxon>Archosauria</taxon>
        <taxon>Dinosauria</taxon>
        <taxon>Saurischia</taxon>
        <taxon>Theropoda</taxon>
        <taxon>Coelurosauria</taxon>
        <taxon>Aves</taxon>
        <taxon>Neognathae</taxon>
        <taxon>Galloanserae</taxon>
        <taxon>Galliformes</taxon>
        <taxon>Phasianidae</taxon>
        <taxon>Meleagridinae</taxon>
        <taxon>Meleagris</taxon>
    </lineage>
</organism>
<reference evidence="1" key="1">
    <citation type="journal article" date="2010" name="PLoS Biol.">
        <title>Multi-platform next-generation sequencing of the domestic turkey (Meleagris gallopavo): genome assembly and analysis.</title>
        <authorList>
            <person name="Dalloul R.A."/>
            <person name="Long J.A."/>
            <person name="Zimin A.V."/>
            <person name="Aslam L."/>
            <person name="Beal K."/>
            <person name="Blomberg L.A."/>
            <person name="Bouffard P."/>
            <person name="Burt D.W."/>
            <person name="Crasta O."/>
            <person name="Crooijmans R.P."/>
            <person name="Cooper K."/>
            <person name="Coulombe R.A."/>
            <person name="De S."/>
            <person name="Delany M.E."/>
            <person name="Dodgson J.B."/>
            <person name="Dong J.J."/>
            <person name="Evans C."/>
            <person name="Frederickson K.M."/>
            <person name="Flicek P."/>
            <person name="Florea L."/>
            <person name="Folkerts O."/>
            <person name="Groenen M.A."/>
            <person name="Harkins T.T."/>
            <person name="Herrero J."/>
            <person name="Hoffmann S."/>
            <person name="Megens H.J."/>
            <person name="Jiang A."/>
            <person name="de Jong P."/>
            <person name="Kaiser P."/>
            <person name="Kim H."/>
            <person name="Kim K.W."/>
            <person name="Kim S."/>
            <person name="Langenberger D."/>
            <person name="Lee M.K."/>
            <person name="Lee T."/>
            <person name="Mane S."/>
            <person name="Marcais G."/>
            <person name="Marz M."/>
            <person name="McElroy A.P."/>
            <person name="Modise T."/>
            <person name="Nefedov M."/>
            <person name="Notredame C."/>
            <person name="Paton I.R."/>
            <person name="Payne W.S."/>
            <person name="Pertea G."/>
            <person name="Prickett D."/>
            <person name="Puiu D."/>
            <person name="Qioa D."/>
            <person name="Raineri E."/>
            <person name="Ruffier M."/>
            <person name="Salzberg S.L."/>
            <person name="Schatz M.C."/>
            <person name="Scheuring C."/>
            <person name="Schmidt C.J."/>
            <person name="Schroeder S."/>
            <person name="Searle S.M."/>
            <person name="Smith E.J."/>
            <person name="Smith J."/>
            <person name="Sonstegard T.S."/>
            <person name="Stadler P.F."/>
            <person name="Tafer H."/>
            <person name="Tu Z.J."/>
            <person name="Van Tassell C.P."/>
            <person name="Vilella A.J."/>
            <person name="Williams K.P."/>
            <person name="Yorke J.A."/>
            <person name="Zhang L."/>
            <person name="Zhang H.B."/>
            <person name="Zhang X."/>
            <person name="Zhang Y."/>
            <person name="Reed K.M."/>
        </authorList>
    </citation>
    <scope>NUCLEOTIDE SEQUENCE [LARGE SCALE GENOMIC DNA]</scope>
</reference>
<sequence length="82" mass="8919">MQRRFTLTHLSSVTRGAQACSQSIRESLCSPHCHHLHRPRTLPDTVCGPAPPLCNSALGGGPSHPAPLFLVRPTVHYGKRLC</sequence>
<proteinExistence type="predicted"/>
<dbReference type="AlphaFoldDB" id="A0A803Y7J5"/>
<reference evidence="1" key="3">
    <citation type="submission" date="2025-09" db="UniProtKB">
        <authorList>
            <consortium name="Ensembl"/>
        </authorList>
    </citation>
    <scope>IDENTIFICATION</scope>
</reference>
<dbReference type="InParanoid" id="A0A803Y7J5"/>
<keyword evidence="2" id="KW-1185">Reference proteome</keyword>
<name>A0A803Y7J5_MELGA</name>
<evidence type="ECO:0000313" key="2">
    <source>
        <dbReference type="Proteomes" id="UP000001645"/>
    </source>
</evidence>
<reference evidence="1" key="2">
    <citation type="submission" date="2025-08" db="UniProtKB">
        <authorList>
            <consortium name="Ensembl"/>
        </authorList>
    </citation>
    <scope>IDENTIFICATION</scope>
</reference>
<dbReference type="Proteomes" id="UP000001645">
    <property type="component" value="Unplaced"/>
</dbReference>
<dbReference type="GeneTree" id="ENSGT01040000244409"/>
<accession>A0A803Y7J5</accession>
<protein>
    <submittedName>
        <fullName evidence="1">Uncharacterized protein</fullName>
    </submittedName>
</protein>
<evidence type="ECO:0000313" key="1">
    <source>
        <dbReference type="Ensembl" id="ENSMGAP00000027742.1"/>
    </source>
</evidence>